<gene>
    <name evidence="6" type="ORF">LNL84_11565</name>
</gene>
<keyword evidence="7" id="KW-1185">Reference proteome</keyword>
<dbReference type="Pfam" id="PF00126">
    <property type="entry name" value="HTH_1"/>
    <property type="match status" value="1"/>
</dbReference>
<dbReference type="GO" id="GO:0003700">
    <property type="term" value="F:DNA-binding transcription factor activity"/>
    <property type="evidence" value="ECO:0007669"/>
    <property type="project" value="InterPro"/>
</dbReference>
<dbReference type="SUPFAM" id="SSF46785">
    <property type="entry name" value="Winged helix' DNA-binding domain"/>
    <property type="match status" value="1"/>
</dbReference>
<keyword evidence="4" id="KW-0804">Transcription</keyword>
<feature type="domain" description="HTH lysR-type" evidence="5">
    <location>
        <begin position="2"/>
        <end position="59"/>
    </location>
</feature>
<dbReference type="Gene3D" id="1.10.10.10">
    <property type="entry name" value="Winged helix-like DNA-binding domain superfamily/Winged helix DNA-binding domain"/>
    <property type="match status" value="1"/>
</dbReference>
<dbReference type="CDD" id="cd05466">
    <property type="entry name" value="PBP2_LTTR_substrate"/>
    <property type="match status" value="1"/>
</dbReference>
<dbReference type="Proteomes" id="UP001139488">
    <property type="component" value="Unassembled WGS sequence"/>
</dbReference>
<dbReference type="InterPro" id="IPR036390">
    <property type="entry name" value="WH_DNA-bd_sf"/>
</dbReference>
<dbReference type="InterPro" id="IPR000847">
    <property type="entry name" value="LysR_HTH_N"/>
</dbReference>
<evidence type="ECO:0000259" key="5">
    <source>
        <dbReference type="PROSITE" id="PS50931"/>
    </source>
</evidence>
<accession>A0A9X2AW17</accession>
<evidence type="ECO:0000256" key="4">
    <source>
        <dbReference type="ARBA" id="ARBA00023163"/>
    </source>
</evidence>
<dbReference type="GO" id="GO:0000976">
    <property type="term" value="F:transcription cis-regulatory region binding"/>
    <property type="evidence" value="ECO:0007669"/>
    <property type="project" value="TreeGrafter"/>
</dbReference>
<comment type="caution">
    <text evidence="6">The sequence shown here is derived from an EMBL/GenBank/DDBJ whole genome shotgun (WGS) entry which is preliminary data.</text>
</comment>
<dbReference type="Pfam" id="PF03466">
    <property type="entry name" value="LysR_substrate"/>
    <property type="match status" value="1"/>
</dbReference>
<dbReference type="Gene3D" id="3.40.190.10">
    <property type="entry name" value="Periplasmic binding protein-like II"/>
    <property type="match status" value="2"/>
</dbReference>
<comment type="similarity">
    <text evidence="1">Belongs to the LysR transcriptional regulatory family.</text>
</comment>
<evidence type="ECO:0000256" key="3">
    <source>
        <dbReference type="ARBA" id="ARBA00023125"/>
    </source>
</evidence>
<protein>
    <submittedName>
        <fullName evidence="6">LysR family transcriptional regulator</fullName>
    </submittedName>
</protein>
<evidence type="ECO:0000313" key="7">
    <source>
        <dbReference type="Proteomes" id="UP001139488"/>
    </source>
</evidence>
<dbReference type="EMBL" id="JAJNNZ010000008">
    <property type="protein sequence ID" value="MCJ2377469.1"/>
    <property type="molecule type" value="Genomic_DNA"/>
</dbReference>
<proteinExistence type="inferred from homology"/>
<keyword evidence="2" id="KW-0805">Transcription regulation</keyword>
<organism evidence="6 7">
    <name type="scientific">Vibrio gelatinilyticus</name>
    <dbReference type="NCBI Taxonomy" id="2893468"/>
    <lineage>
        <taxon>Bacteria</taxon>
        <taxon>Pseudomonadati</taxon>
        <taxon>Pseudomonadota</taxon>
        <taxon>Gammaproteobacteria</taxon>
        <taxon>Vibrionales</taxon>
        <taxon>Vibrionaceae</taxon>
        <taxon>Vibrio</taxon>
    </lineage>
</organism>
<keyword evidence="3" id="KW-0238">DNA-binding</keyword>
<evidence type="ECO:0000256" key="1">
    <source>
        <dbReference type="ARBA" id="ARBA00009437"/>
    </source>
</evidence>
<dbReference type="PROSITE" id="PS50931">
    <property type="entry name" value="HTH_LYSR"/>
    <property type="match status" value="1"/>
</dbReference>
<dbReference type="InterPro" id="IPR036388">
    <property type="entry name" value="WH-like_DNA-bd_sf"/>
</dbReference>
<dbReference type="RefSeq" id="WP_244357446.1">
    <property type="nucleotide sequence ID" value="NZ_JAJNNZ010000008.1"/>
</dbReference>
<dbReference type="PANTHER" id="PTHR30126">
    <property type="entry name" value="HTH-TYPE TRANSCRIPTIONAL REGULATOR"/>
    <property type="match status" value="1"/>
</dbReference>
<dbReference type="AlphaFoldDB" id="A0A9X2AW17"/>
<reference evidence="6" key="1">
    <citation type="submission" date="2021-11" db="EMBL/GenBank/DDBJ databases">
        <title>Vibrio ZSDE26 sp. nov. and Vibrio ZSDZ34 sp. nov., isolated from coastal seawater in Qingdao.</title>
        <authorList>
            <person name="Zhang P."/>
        </authorList>
    </citation>
    <scope>NUCLEOTIDE SEQUENCE</scope>
    <source>
        <strain evidence="6">ZSDZ34</strain>
    </source>
</reference>
<evidence type="ECO:0000256" key="2">
    <source>
        <dbReference type="ARBA" id="ARBA00023015"/>
    </source>
</evidence>
<dbReference type="InterPro" id="IPR005119">
    <property type="entry name" value="LysR_subst-bd"/>
</dbReference>
<dbReference type="PANTHER" id="PTHR30126:SF91">
    <property type="entry name" value="LYSR FAMILY TRANSCRIPTIONAL REGULATOR"/>
    <property type="match status" value="1"/>
</dbReference>
<name>A0A9X2AW17_9VIBR</name>
<dbReference type="SUPFAM" id="SSF53850">
    <property type="entry name" value="Periplasmic binding protein-like II"/>
    <property type="match status" value="1"/>
</dbReference>
<sequence>MVNLEQLSLFIDIVDKGSFSAVARLRNKSVSTVSYSIGQLESYLDVLLLDRTTKFPTLTVDGKIIYDSAKLLLSQTQKLDSAARDLVNGVEEQLAVGIEELLPLSLVEAELAKVANAYPNTKLTVKRGNRDDLWRALQSGSLDLALIPGSHDGGSITKCSINLVAIRAPDHIIKERNQYSPATGLFVLCQSITLLLETSLEGLNALPIPRIKCTTLEDAVSLVTQGYGWSLVPVELTKEFHQAQKVVTFDSGLTVSEHAFPVYMLSSGSSIKGPVHRYVEALFSKAPSH</sequence>
<evidence type="ECO:0000313" key="6">
    <source>
        <dbReference type="EMBL" id="MCJ2377469.1"/>
    </source>
</evidence>